<dbReference type="EMBL" id="JBGNUJ010000003">
    <property type="protein sequence ID" value="KAL3961711.1"/>
    <property type="molecule type" value="Genomic_DNA"/>
</dbReference>
<protein>
    <submittedName>
        <fullName evidence="1">Uncharacterized protein</fullName>
    </submittedName>
</protein>
<organism evidence="1 2">
    <name type="scientific">Purpureocillium lilacinum</name>
    <name type="common">Paecilomyces lilacinus</name>
    <dbReference type="NCBI Taxonomy" id="33203"/>
    <lineage>
        <taxon>Eukaryota</taxon>
        <taxon>Fungi</taxon>
        <taxon>Dikarya</taxon>
        <taxon>Ascomycota</taxon>
        <taxon>Pezizomycotina</taxon>
        <taxon>Sordariomycetes</taxon>
        <taxon>Hypocreomycetidae</taxon>
        <taxon>Hypocreales</taxon>
        <taxon>Ophiocordycipitaceae</taxon>
        <taxon>Purpureocillium</taxon>
    </lineage>
</organism>
<comment type="caution">
    <text evidence="1">The sequence shown here is derived from an EMBL/GenBank/DDBJ whole genome shotgun (WGS) entry which is preliminary data.</text>
</comment>
<sequence length="614" mass="66427">MGRGKAEDAAIAVIRLAAAGGRPGAAKRGASLGYNAPRSRRMLSGTSLGRPQQQQQQQCCLARGRTRLSAALGASSCVERRASYATATHNDSGKSIAVVGGGLTGLTTAYYLAKQLPASARITLYEGSDRLGGWIWTDRVEVDVDGTRGTVGFERGPRTLSSLHLSTWRFDDLVLYDLALDLGLKIETPPDKPRYIFYPDHLVTLPPPPASPKSFWAGLGFLFRRLTRSRSRAVPLKDMSISEWLRDISMSRSVGDNIASAMVHGIYGGDIDLLSARSVFDRLYWGYYLPNMGPGVRQMTAREEVLMSSFARDPQICSMALKPKGSLLHFGGAGMESLPLALADALEAQPNVEIRKGSPVSSISYDKEAQKVEISTARDQEQNASPATYDRVISTVSSQDLSRATGDKLPSLADTHSVSIWTVNVWYPRTDLKPPASAQSGARARRLLRLGRRRGGAPGRAPGTKLFVLLGGHYYDSGPPPPETEADAIAQAKALLERHLDIPASTPCFAMARFAKECIPQHYVGHHDRMMQADQELRDGFDGRLAVAGGSYSKIGAMGALRAGYDVATQTTAGGEAGNEAGWFTTGLEHLEFPEPFVGVPVGKIPVRRFKQLK</sequence>
<keyword evidence="2" id="KW-1185">Reference proteome</keyword>
<reference evidence="1" key="1">
    <citation type="submission" date="2024-12" db="EMBL/GenBank/DDBJ databases">
        <title>Comparative genomics and development of molecular markers within Purpureocillium lilacinum and among Purpureocillium species.</title>
        <authorList>
            <person name="Yeh Z.-Y."/>
            <person name="Ni N.-T."/>
            <person name="Lo P.-H."/>
            <person name="Mushyakhwo K."/>
            <person name="Lin C.-F."/>
            <person name="Nai Y.-S."/>
        </authorList>
    </citation>
    <scope>NUCLEOTIDE SEQUENCE</scope>
    <source>
        <strain evidence="1">NCHU-NPUST-175</strain>
    </source>
</reference>
<gene>
    <name evidence="1" type="ORF">ACCO45_003234</name>
</gene>
<evidence type="ECO:0000313" key="2">
    <source>
        <dbReference type="Proteomes" id="UP001638806"/>
    </source>
</evidence>
<name>A0ACC4DZC0_PURLI</name>
<proteinExistence type="predicted"/>
<dbReference type="Proteomes" id="UP001638806">
    <property type="component" value="Unassembled WGS sequence"/>
</dbReference>
<accession>A0ACC4DZC0</accession>
<evidence type="ECO:0000313" key="1">
    <source>
        <dbReference type="EMBL" id="KAL3961711.1"/>
    </source>
</evidence>